<protein>
    <submittedName>
        <fullName evidence="2">MarR family winged helix-turn-helix transcriptional regulator</fullName>
    </submittedName>
</protein>
<dbReference type="PANTHER" id="PTHR33164">
    <property type="entry name" value="TRANSCRIPTIONAL REGULATOR, MARR FAMILY"/>
    <property type="match status" value="1"/>
</dbReference>
<dbReference type="SMART" id="SM00347">
    <property type="entry name" value="HTH_MARR"/>
    <property type="match status" value="1"/>
</dbReference>
<dbReference type="PANTHER" id="PTHR33164:SF106">
    <property type="entry name" value="TRANSCRIPTIONAL REGULATORY PROTEIN"/>
    <property type="match status" value="1"/>
</dbReference>
<organism evidence="2 3">
    <name type="scientific">Hamadaea flava</name>
    <dbReference type="NCBI Taxonomy" id="1742688"/>
    <lineage>
        <taxon>Bacteria</taxon>
        <taxon>Bacillati</taxon>
        <taxon>Actinomycetota</taxon>
        <taxon>Actinomycetes</taxon>
        <taxon>Micromonosporales</taxon>
        <taxon>Micromonosporaceae</taxon>
        <taxon>Hamadaea</taxon>
    </lineage>
</organism>
<evidence type="ECO:0000313" key="3">
    <source>
        <dbReference type="Proteomes" id="UP001595816"/>
    </source>
</evidence>
<dbReference type="InterPro" id="IPR036388">
    <property type="entry name" value="WH-like_DNA-bd_sf"/>
</dbReference>
<name>A0ABV8LHW0_9ACTN</name>
<sequence>MSSDSRDNLEQRLGEQVRAFQRAVDQGDDEIARLLGLNRTDLRCLDLLLQAGPTAPGRLATELGLTTGSVTAMLDRMEKSGYISRTPDPGDRRKVVVQARPEIADQAWQVMLPLIEDSTRSIAGYSEDDLKLLLDFFERAIGIQERQIDRLRAMTPAKPAKKR</sequence>
<dbReference type="Gene3D" id="1.10.10.10">
    <property type="entry name" value="Winged helix-like DNA-binding domain superfamily/Winged helix DNA-binding domain"/>
    <property type="match status" value="1"/>
</dbReference>
<proteinExistence type="predicted"/>
<dbReference type="PROSITE" id="PS50995">
    <property type="entry name" value="HTH_MARR_2"/>
    <property type="match status" value="1"/>
</dbReference>
<dbReference type="InterPro" id="IPR000835">
    <property type="entry name" value="HTH_MarR-typ"/>
</dbReference>
<accession>A0ABV8LHW0</accession>
<feature type="domain" description="HTH marR-type" evidence="1">
    <location>
        <begin position="6"/>
        <end position="142"/>
    </location>
</feature>
<dbReference type="RefSeq" id="WP_253760118.1">
    <property type="nucleotide sequence ID" value="NZ_JAMZDZ010000001.1"/>
</dbReference>
<evidence type="ECO:0000259" key="1">
    <source>
        <dbReference type="PROSITE" id="PS50995"/>
    </source>
</evidence>
<comment type="caution">
    <text evidence="2">The sequence shown here is derived from an EMBL/GenBank/DDBJ whole genome shotgun (WGS) entry which is preliminary data.</text>
</comment>
<keyword evidence="3" id="KW-1185">Reference proteome</keyword>
<evidence type="ECO:0000313" key="2">
    <source>
        <dbReference type="EMBL" id="MFC4129879.1"/>
    </source>
</evidence>
<gene>
    <name evidence="2" type="ORF">ACFOZ4_04605</name>
</gene>
<dbReference type="Proteomes" id="UP001595816">
    <property type="component" value="Unassembled WGS sequence"/>
</dbReference>
<dbReference type="EMBL" id="JBHSAY010000003">
    <property type="protein sequence ID" value="MFC4129879.1"/>
    <property type="molecule type" value="Genomic_DNA"/>
</dbReference>
<reference evidence="3" key="1">
    <citation type="journal article" date="2019" name="Int. J. Syst. Evol. Microbiol.">
        <title>The Global Catalogue of Microorganisms (GCM) 10K type strain sequencing project: providing services to taxonomists for standard genome sequencing and annotation.</title>
        <authorList>
            <consortium name="The Broad Institute Genomics Platform"/>
            <consortium name="The Broad Institute Genome Sequencing Center for Infectious Disease"/>
            <person name="Wu L."/>
            <person name="Ma J."/>
        </authorList>
    </citation>
    <scope>NUCLEOTIDE SEQUENCE [LARGE SCALE GENOMIC DNA]</scope>
    <source>
        <strain evidence="3">CGMCC 4.7289</strain>
    </source>
</reference>
<dbReference type="InterPro" id="IPR039422">
    <property type="entry name" value="MarR/SlyA-like"/>
</dbReference>
<dbReference type="Pfam" id="PF01047">
    <property type="entry name" value="MarR"/>
    <property type="match status" value="1"/>
</dbReference>
<dbReference type="SUPFAM" id="SSF46785">
    <property type="entry name" value="Winged helix' DNA-binding domain"/>
    <property type="match status" value="1"/>
</dbReference>
<dbReference type="InterPro" id="IPR036390">
    <property type="entry name" value="WH_DNA-bd_sf"/>
</dbReference>